<dbReference type="HOGENOM" id="CLU_2318887_0_0_11"/>
<dbReference type="Proteomes" id="UP000001685">
    <property type="component" value="Chromosome"/>
</dbReference>
<dbReference type="EMBL" id="AP009493">
    <property type="protein sequence ID" value="BAG21974.1"/>
    <property type="molecule type" value="Genomic_DNA"/>
</dbReference>
<reference evidence="4" key="1">
    <citation type="journal article" date="2008" name="J. Bacteriol.">
        <title>Genome sequence of the streptomycin-producing microorganism Streptomyces griseus IFO 13350.</title>
        <authorList>
            <person name="Ohnishi Y."/>
            <person name="Ishikawa J."/>
            <person name="Hara H."/>
            <person name="Suzuki H."/>
            <person name="Ikenoya M."/>
            <person name="Ikeda H."/>
            <person name="Yamashita A."/>
            <person name="Hattori M."/>
            <person name="Horinouchi S."/>
        </authorList>
    </citation>
    <scope>NUCLEOTIDE SEQUENCE [LARGE SCALE GENOMIC DNA]</scope>
    <source>
        <strain evidence="4">JCM 4626 / NBRC 13350</strain>
    </source>
</reference>
<dbReference type="InterPro" id="IPR011010">
    <property type="entry name" value="DNA_brk_join_enz"/>
</dbReference>
<dbReference type="GO" id="GO:0003677">
    <property type="term" value="F:DNA binding"/>
    <property type="evidence" value="ECO:0007669"/>
    <property type="project" value="InterPro"/>
</dbReference>
<dbReference type="Gene3D" id="1.10.443.10">
    <property type="entry name" value="Intergrase catalytic core"/>
    <property type="match status" value="1"/>
</dbReference>
<dbReference type="KEGG" id="sgr:SGR_5145"/>
<feature type="region of interest" description="Disordered" evidence="2">
    <location>
        <begin position="80"/>
        <end position="99"/>
    </location>
</feature>
<gene>
    <name evidence="3" type="ordered locus">SGR_5145</name>
</gene>
<dbReference type="eggNOG" id="COG0582">
    <property type="taxonomic scope" value="Bacteria"/>
</dbReference>
<evidence type="ECO:0000256" key="1">
    <source>
        <dbReference type="ARBA" id="ARBA00023172"/>
    </source>
</evidence>
<accession>B1VYI9</accession>
<dbReference type="InterPro" id="IPR013762">
    <property type="entry name" value="Integrase-like_cat_sf"/>
</dbReference>
<evidence type="ECO:0000256" key="2">
    <source>
        <dbReference type="SAM" id="MobiDB-lite"/>
    </source>
</evidence>
<name>B1VYI9_STRGG</name>
<sequence length="99" mass="10834">MRQLSSAFRCADISPRPVSVAHPGRRHRRASLHPLHDARHGCATLLTAAGTAPRVVMEILGHSQIAVATNIPAHVGQDTRRETVSLLDRMPGRHRPDRG</sequence>
<dbReference type="AlphaFoldDB" id="B1VYI9"/>
<organism evidence="3 4">
    <name type="scientific">Streptomyces griseus subsp. griseus (strain JCM 4626 / CBS 651.72 / NBRC 13350 / KCC S-0626 / ISP 5235)</name>
    <dbReference type="NCBI Taxonomy" id="455632"/>
    <lineage>
        <taxon>Bacteria</taxon>
        <taxon>Bacillati</taxon>
        <taxon>Actinomycetota</taxon>
        <taxon>Actinomycetes</taxon>
        <taxon>Kitasatosporales</taxon>
        <taxon>Streptomycetaceae</taxon>
        <taxon>Streptomyces</taxon>
    </lineage>
</organism>
<evidence type="ECO:0000313" key="3">
    <source>
        <dbReference type="EMBL" id="BAG21974.1"/>
    </source>
</evidence>
<dbReference type="GO" id="GO:0015074">
    <property type="term" value="P:DNA integration"/>
    <property type="evidence" value="ECO:0007669"/>
    <property type="project" value="InterPro"/>
</dbReference>
<dbReference type="SUPFAM" id="SSF56349">
    <property type="entry name" value="DNA breaking-rejoining enzymes"/>
    <property type="match status" value="1"/>
</dbReference>
<evidence type="ECO:0000313" key="4">
    <source>
        <dbReference type="Proteomes" id="UP000001685"/>
    </source>
</evidence>
<proteinExistence type="predicted"/>
<keyword evidence="1" id="KW-0233">DNA recombination</keyword>
<dbReference type="GO" id="GO:0006310">
    <property type="term" value="P:DNA recombination"/>
    <property type="evidence" value="ECO:0007669"/>
    <property type="project" value="UniProtKB-KW"/>
</dbReference>
<protein>
    <submittedName>
        <fullName evidence="3">Phage integrase</fullName>
    </submittedName>
</protein>